<feature type="domain" description="HNH nuclease" evidence="1">
    <location>
        <begin position="80"/>
        <end position="105"/>
    </location>
</feature>
<dbReference type="Proteomes" id="UP000217935">
    <property type="component" value="Chromosome"/>
</dbReference>
<organism evidence="2 3">
    <name type="scientific">Celeribacter ethanolicus</name>
    <dbReference type="NCBI Taxonomy" id="1758178"/>
    <lineage>
        <taxon>Bacteria</taxon>
        <taxon>Pseudomonadati</taxon>
        <taxon>Pseudomonadota</taxon>
        <taxon>Alphaproteobacteria</taxon>
        <taxon>Rhodobacterales</taxon>
        <taxon>Roseobacteraceae</taxon>
        <taxon>Celeribacter</taxon>
    </lineage>
</organism>
<dbReference type="RefSeq" id="WP_096806626.1">
    <property type="nucleotide sequence ID" value="NZ_CP022196.1"/>
</dbReference>
<gene>
    <name evidence="2" type="ORF">CEW89_16470</name>
</gene>
<sequence length="121" mass="14240">MEFSYQDESERWLNDIIENHYEEARQRALSLIDGGHIRATGCIESETRDARRVRFRGKQLHAYRFIYCILNRCAASYDDVVRHRCNNRLCLNPEHLEIGTRGENLMDERDFAANGVVHDLL</sequence>
<name>A0A291GEQ2_9RHOB</name>
<dbReference type="SUPFAM" id="SSF54060">
    <property type="entry name" value="His-Me finger endonucleases"/>
    <property type="match status" value="1"/>
</dbReference>
<dbReference type="Pfam" id="PF13392">
    <property type="entry name" value="HNH_3"/>
    <property type="match status" value="1"/>
</dbReference>
<dbReference type="InterPro" id="IPR003615">
    <property type="entry name" value="HNH_nuc"/>
</dbReference>
<evidence type="ECO:0000259" key="1">
    <source>
        <dbReference type="Pfam" id="PF13392"/>
    </source>
</evidence>
<reference evidence="2 3" key="1">
    <citation type="submission" date="2017-06" db="EMBL/GenBank/DDBJ databases">
        <title>Celeribacter sp. TSPH2 complete genome sequence.</title>
        <authorList>
            <person name="Woo J.-H."/>
            <person name="Kim H.-S."/>
        </authorList>
    </citation>
    <scope>NUCLEOTIDE SEQUENCE [LARGE SCALE GENOMIC DNA]</scope>
    <source>
        <strain evidence="2 3">TSPH2</strain>
    </source>
</reference>
<accession>A0A291GEQ2</accession>
<dbReference type="GO" id="GO:0004519">
    <property type="term" value="F:endonuclease activity"/>
    <property type="evidence" value="ECO:0007669"/>
    <property type="project" value="InterPro"/>
</dbReference>
<protein>
    <recommendedName>
        <fullName evidence="1">HNH nuclease domain-containing protein</fullName>
    </recommendedName>
</protein>
<evidence type="ECO:0000313" key="2">
    <source>
        <dbReference type="EMBL" id="ATG49023.1"/>
    </source>
</evidence>
<dbReference type="EMBL" id="CP022196">
    <property type="protein sequence ID" value="ATG49023.1"/>
    <property type="molecule type" value="Genomic_DNA"/>
</dbReference>
<dbReference type="KEGG" id="ceh:CEW89_16470"/>
<dbReference type="Gene3D" id="3.90.75.10">
    <property type="entry name" value="Homing Intron 3 (I-ppo) Encoded Endonuclease, Chain A"/>
    <property type="match status" value="1"/>
</dbReference>
<evidence type="ECO:0000313" key="3">
    <source>
        <dbReference type="Proteomes" id="UP000217935"/>
    </source>
</evidence>
<dbReference type="OrthoDB" id="7728307at2"/>
<proteinExistence type="predicted"/>
<keyword evidence="3" id="KW-1185">Reference proteome</keyword>
<dbReference type="AlphaFoldDB" id="A0A291GEQ2"/>
<dbReference type="InterPro" id="IPR044925">
    <property type="entry name" value="His-Me_finger_sf"/>
</dbReference>
<dbReference type="InterPro" id="IPR044930">
    <property type="entry name" value="Homing_endonuclease_His-Me"/>
</dbReference>